<dbReference type="InterPro" id="IPR013424">
    <property type="entry name" value="Ice-binding_C"/>
</dbReference>
<sequence length="54" mass="5878">MKLGFTTIQGEKNNSVVYIDSFEVSDFSNPVPEPSSIILLISGCAAMMLKLKRG</sequence>
<proteinExistence type="predicted"/>
<comment type="caution">
    <text evidence="1">The sequence shown here is derived from an EMBL/GenBank/DDBJ whole genome shotgun (WGS) entry which is preliminary data.</text>
</comment>
<dbReference type="AlphaFoldDB" id="A0A3A4RA45"/>
<name>A0A3A4RA45_9BACT</name>
<reference evidence="1 2" key="1">
    <citation type="journal article" date="2017" name="ISME J.">
        <title>Energy and carbon metabolisms in a deep terrestrial subsurface fluid microbial community.</title>
        <authorList>
            <person name="Momper L."/>
            <person name="Jungbluth S.P."/>
            <person name="Lee M.D."/>
            <person name="Amend J.P."/>
        </authorList>
    </citation>
    <scope>NUCLEOTIDE SEQUENCE [LARGE SCALE GENOMIC DNA]</scope>
    <source>
        <strain evidence="1">SURF_26</strain>
    </source>
</reference>
<protein>
    <submittedName>
        <fullName evidence="1">PEP-CTERM sorting domain-containing protein</fullName>
    </submittedName>
</protein>
<organism evidence="1 2">
    <name type="scientific">Candidatus Auribacter fodinae</name>
    <dbReference type="NCBI Taxonomy" id="2093366"/>
    <lineage>
        <taxon>Bacteria</taxon>
        <taxon>Pseudomonadati</taxon>
        <taxon>Candidatus Auribacterota</taxon>
        <taxon>Candidatus Auribacteria</taxon>
        <taxon>Candidatus Auribacterales</taxon>
        <taxon>Candidatus Auribacteraceae</taxon>
        <taxon>Candidatus Auribacter</taxon>
    </lineage>
</organism>
<evidence type="ECO:0000313" key="1">
    <source>
        <dbReference type="EMBL" id="RJP62097.1"/>
    </source>
</evidence>
<dbReference type="EMBL" id="QZJZ01000005">
    <property type="protein sequence ID" value="RJP62097.1"/>
    <property type="molecule type" value="Genomic_DNA"/>
</dbReference>
<accession>A0A3A4RA45</accession>
<gene>
    <name evidence="1" type="ORF">C4541_00760</name>
</gene>
<dbReference type="Proteomes" id="UP000266426">
    <property type="component" value="Unassembled WGS sequence"/>
</dbReference>
<evidence type="ECO:0000313" key="2">
    <source>
        <dbReference type="Proteomes" id="UP000266426"/>
    </source>
</evidence>
<dbReference type="NCBIfam" id="TIGR02595">
    <property type="entry name" value="PEP_CTERM"/>
    <property type="match status" value="1"/>
</dbReference>